<accession>A0A6P1W3Z3</accession>
<keyword evidence="2" id="KW-1185">Reference proteome</keyword>
<dbReference type="RefSeq" id="WP_162389138.1">
    <property type="nucleotide sequence ID" value="NZ_CP045997.1"/>
</dbReference>
<dbReference type="Proteomes" id="UP000464577">
    <property type="component" value="Chromosome"/>
</dbReference>
<evidence type="ECO:0000313" key="2">
    <source>
        <dbReference type="Proteomes" id="UP000464577"/>
    </source>
</evidence>
<dbReference type="AlphaFoldDB" id="A0A6P1W3Z3"/>
<sequence length="117" mass="13748">MMLIGFSFENLIKAIPVSRTPSKTTRRELAKDLWDKRKGHFLLHLIPNDINLSDQERDLLNRLQTFTVWAGRYPLPMQSQHYHSEEKLISLKGNDDTTVQNLFFRLMSYVQDIDIAD</sequence>
<name>A0A6P1W3Z3_9BACT</name>
<protein>
    <submittedName>
        <fullName evidence="1">Uncharacterized protein</fullName>
    </submittedName>
</protein>
<evidence type="ECO:0000313" key="1">
    <source>
        <dbReference type="EMBL" id="QHV98729.1"/>
    </source>
</evidence>
<proteinExistence type="predicted"/>
<gene>
    <name evidence="1" type="ORF">GJR95_28640</name>
</gene>
<organism evidence="1 2">
    <name type="scientific">Spirosoma endbachense</name>
    <dbReference type="NCBI Taxonomy" id="2666025"/>
    <lineage>
        <taxon>Bacteria</taxon>
        <taxon>Pseudomonadati</taxon>
        <taxon>Bacteroidota</taxon>
        <taxon>Cytophagia</taxon>
        <taxon>Cytophagales</taxon>
        <taxon>Cytophagaceae</taxon>
        <taxon>Spirosoma</taxon>
    </lineage>
</organism>
<reference evidence="1 2" key="1">
    <citation type="submission" date="2019-11" db="EMBL/GenBank/DDBJ databases">
        <title>Spirosoma endbachense sp. nov., isolated from a natural salt meadow.</title>
        <authorList>
            <person name="Rojas J."/>
            <person name="Ambika Manirajan B."/>
            <person name="Ratering S."/>
            <person name="Suarez C."/>
            <person name="Geissler-Plaum R."/>
            <person name="Schnell S."/>
        </authorList>
    </citation>
    <scope>NUCLEOTIDE SEQUENCE [LARGE SCALE GENOMIC DNA]</scope>
    <source>
        <strain evidence="1 2">I-24</strain>
    </source>
</reference>
<dbReference type="EMBL" id="CP045997">
    <property type="protein sequence ID" value="QHV98729.1"/>
    <property type="molecule type" value="Genomic_DNA"/>
</dbReference>
<dbReference type="KEGG" id="senf:GJR95_28640"/>